<evidence type="ECO:0000313" key="2">
    <source>
        <dbReference type="Proteomes" id="UP000663722"/>
    </source>
</evidence>
<evidence type="ECO:0000313" key="1">
    <source>
        <dbReference type="EMBL" id="QTA91868.1"/>
    </source>
</evidence>
<protein>
    <submittedName>
        <fullName evidence="1">Uncharacterized protein</fullName>
    </submittedName>
</protein>
<gene>
    <name evidence="1" type="ORF">dnm_079420</name>
</gene>
<proteinExistence type="predicted"/>
<dbReference type="EMBL" id="CP061800">
    <property type="protein sequence ID" value="QTA91868.1"/>
    <property type="molecule type" value="Genomic_DNA"/>
</dbReference>
<name>A0A975BUH1_9BACT</name>
<keyword evidence="2" id="KW-1185">Reference proteome</keyword>
<dbReference type="AlphaFoldDB" id="A0A975BUH1"/>
<organism evidence="1 2">
    <name type="scientific">Desulfonema magnum</name>
    <dbReference type="NCBI Taxonomy" id="45655"/>
    <lineage>
        <taxon>Bacteria</taxon>
        <taxon>Pseudomonadati</taxon>
        <taxon>Thermodesulfobacteriota</taxon>
        <taxon>Desulfobacteria</taxon>
        <taxon>Desulfobacterales</taxon>
        <taxon>Desulfococcaceae</taxon>
        <taxon>Desulfonema</taxon>
    </lineage>
</organism>
<sequence length="41" mass="4528">MEKIFGDILLSFFSFISGSQFRIQAVTARLTAEPGTLVHAK</sequence>
<accession>A0A975BUH1</accession>
<reference evidence="1" key="1">
    <citation type="journal article" date="2021" name="Microb. Physiol.">
        <title>Proteogenomic Insights into the Physiology of Marine, Sulfate-Reducing, Filamentous Desulfonema limicola and Desulfonema magnum.</title>
        <authorList>
            <person name="Schnaars V."/>
            <person name="Wohlbrand L."/>
            <person name="Scheve S."/>
            <person name="Hinrichs C."/>
            <person name="Reinhardt R."/>
            <person name="Rabus R."/>
        </authorList>
    </citation>
    <scope>NUCLEOTIDE SEQUENCE</scope>
    <source>
        <strain evidence="1">4be13</strain>
    </source>
</reference>
<dbReference type="KEGG" id="dmm:dnm_079420"/>
<dbReference type="Proteomes" id="UP000663722">
    <property type="component" value="Chromosome"/>
</dbReference>